<keyword evidence="3" id="KW-0500">Molybdenum</keyword>
<evidence type="ECO:0000256" key="8">
    <source>
        <dbReference type="ARBA" id="ARBA00039025"/>
    </source>
</evidence>
<evidence type="ECO:0000256" key="10">
    <source>
        <dbReference type="ARBA" id="ARBA00047936"/>
    </source>
</evidence>
<protein>
    <recommendedName>
        <fullName evidence="9">Molybdate/tungstate import ATP-binding protein WtpC</fullName>
        <ecNumber evidence="8">7.3.2.6</ecNumber>
    </recommendedName>
</protein>
<comment type="subcellular location">
    <subcellularLocation>
        <location evidence="1">Cell membrane</location>
        <topology evidence="1">Peripheral membrane protein</topology>
    </subcellularLocation>
</comment>
<dbReference type="PANTHER" id="PTHR42781">
    <property type="entry name" value="SPERMIDINE/PUTRESCINE IMPORT ATP-BINDING PROTEIN POTA"/>
    <property type="match status" value="1"/>
</dbReference>
<dbReference type="InterPro" id="IPR003593">
    <property type="entry name" value="AAA+_ATPase"/>
</dbReference>
<dbReference type="InterPro" id="IPR003439">
    <property type="entry name" value="ABC_transporter-like_ATP-bd"/>
</dbReference>
<evidence type="ECO:0000256" key="4">
    <source>
        <dbReference type="ARBA" id="ARBA00022741"/>
    </source>
</evidence>
<dbReference type="PANTHER" id="PTHR42781:SF4">
    <property type="entry name" value="SPERMIDINE_PUTRESCINE IMPORT ATP-BINDING PROTEIN POTA"/>
    <property type="match status" value="1"/>
</dbReference>
<keyword evidence="4" id="KW-0547">Nucleotide-binding</keyword>
<accession>A0A0F7IFX4</accession>
<dbReference type="InterPro" id="IPR013611">
    <property type="entry name" value="Transp-assoc_OB_typ2"/>
</dbReference>
<dbReference type="KEGG" id="gah:GAH_00918"/>
<dbReference type="InterPro" id="IPR050093">
    <property type="entry name" value="ABC_SmlMolc_Importer"/>
</dbReference>
<dbReference type="GO" id="GO:1901238">
    <property type="term" value="F:ABC-type tungstate transporter activity"/>
    <property type="evidence" value="ECO:0007669"/>
    <property type="project" value="UniProtKB-EC"/>
</dbReference>
<feature type="domain" description="ABC transporter" evidence="11">
    <location>
        <begin position="2"/>
        <end position="216"/>
    </location>
</feature>
<dbReference type="OrthoDB" id="18368at2157"/>
<dbReference type="FunCoup" id="A0A0F7IFX4">
    <property type="interactions" value="31"/>
</dbReference>
<name>A0A0F7IFX4_9EURY</name>
<dbReference type="EMBL" id="CP011267">
    <property type="protein sequence ID" value="AKG91754.1"/>
    <property type="molecule type" value="Genomic_DNA"/>
</dbReference>
<dbReference type="PATRIC" id="fig|113653.22.peg.920"/>
<dbReference type="Pfam" id="PF00005">
    <property type="entry name" value="ABC_tran"/>
    <property type="match status" value="1"/>
</dbReference>
<evidence type="ECO:0000256" key="6">
    <source>
        <dbReference type="ARBA" id="ARBA00038307"/>
    </source>
</evidence>
<dbReference type="GO" id="GO:0016887">
    <property type="term" value="F:ATP hydrolysis activity"/>
    <property type="evidence" value="ECO:0007669"/>
    <property type="project" value="InterPro"/>
</dbReference>
<keyword evidence="12" id="KW-0378">Hydrolase</keyword>
<reference evidence="12 13" key="1">
    <citation type="submission" date="2015-04" db="EMBL/GenBank/DDBJ databases">
        <title>The complete genome sequence of the hyperthermophilic, obligate iron-reducing archaeon Geoglobus ahangari strain 234T.</title>
        <authorList>
            <person name="Manzella M.P."/>
            <person name="Holmes D.E."/>
            <person name="Rocheleau J.M."/>
            <person name="Chung A."/>
            <person name="Reguera G."/>
            <person name="Kashefi K."/>
        </authorList>
    </citation>
    <scope>NUCLEOTIDE SEQUENCE [LARGE SCALE GENOMIC DNA]</scope>
    <source>
        <strain evidence="12 13">234</strain>
    </source>
</reference>
<keyword evidence="13" id="KW-1185">Reference proteome</keyword>
<dbReference type="AlphaFoldDB" id="A0A0F7IFX4"/>
<comment type="subunit">
    <text evidence="7">The complex is composed of two ATP-binding proteins (WtpC), two transmembrane proteins (WtpB) and a solute-binding protein (WtpA).</text>
</comment>
<dbReference type="SMART" id="SM00382">
    <property type="entry name" value="AAA"/>
    <property type="match status" value="1"/>
</dbReference>
<evidence type="ECO:0000313" key="13">
    <source>
        <dbReference type="Proteomes" id="UP000034723"/>
    </source>
</evidence>
<gene>
    <name evidence="12" type="ORF">GAH_00918</name>
</gene>
<dbReference type="InParanoid" id="A0A0F7IFX4"/>
<dbReference type="GO" id="GO:0005524">
    <property type="term" value="F:ATP binding"/>
    <property type="evidence" value="ECO:0007669"/>
    <property type="project" value="UniProtKB-KW"/>
</dbReference>
<dbReference type="RefSeq" id="WP_048094953.1">
    <property type="nucleotide sequence ID" value="NZ_CP011267.1"/>
</dbReference>
<dbReference type="Pfam" id="PF08402">
    <property type="entry name" value="TOBE_2"/>
    <property type="match status" value="1"/>
</dbReference>
<dbReference type="Proteomes" id="UP000034723">
    <property type="component" value="Chromosome"/>
</dbReference>
<sequence>MLELRGIEKRLGEFTVSVDEVFDGITALIGPSGSGKTTLLNIIAGLVRPEKGRVILNGRDITGLPPEKRRVGYVFQDYALFPHMTVRENILYAGDNLEVAEMLGIDHLLDRKVHELSGGEKQRTALARALAGNPEVLLLDEPMSSVDEFLRKRLTLELSAVLRTLDVPVIYVTHSIREALVVADEIAVMRSGEVVQKGRTEEVYEYPRNRFVAEFTGFENVFRGKIAEKGSDGTVIEWSEGVVHAGKCEFEEGEEVFFAVRPEYVMVIREGKELGRNLEGNVFPGRIVSRMKVGPAHEVLVSLGKERVVVVIPDHAYHRLEIERREEIKIGFKRNRIRVFRP</sequence>
<evidence type="ECO:0000256" key="7">
    <source>
        <dbReference type="ARBA" id="ARBA00038781"/>
    </source>
</evidence>
<dbReference type="HOGENOM" id="CLU_000604_1_1_2"/>
<evidence type="ECO:0000256" key="9">
    <source>
        <dbReference type="ARBA" id="ARBA00041133"/>
    </source>
</evidence>
<organism evidence="12 13">
    <name type="scientific">Geoglobus ahangari</name>
    <dbReference type="NCBI Taxonomy" id="113653"/>
    <lineage>
        <taxon>Archaea</taxon>
        <taxon>Methanobacteriati</taxon>
        <taxon>Methanobacteriota</taxon>
        <taxon>Archaeoglobi</taxon>
        <taxon>Archaeoglobales</taxon>
        <taxon>Archaeoglobaceae</taxon>
        <taxon>Geoglobus</taxon>
    </lineage>
</organism>
<dbReference type="SUPFAM" id="SSF52540">
    <property type="entry name" value="P-loop containing nucleoside triphosphate hydrolases"/>
    <property type="match status" value="1"/>
</dbReference>
<comment type="similarity">
    <text evidence="6">Belongs to the ABC transporter superfamily. Sulfate/tungstate importer (TC 3.A.1.6) family.</text>
</comment>
<dbReference type="Gene3D" id="2.40.50.100">
    <property type="match status" value="1"/>
</dbReference>
<dbReference type="GO" id="GO:0043190">
    <property type="term" value="C:ATP-binding cassette (ABC) transporter complex"/>
    <property type="evidence" value="ECO:0007669"/>
    <property type="project" value="InterPro"/>
</dbReference>
<dbReference type="InterPro" id="IPR027417">
    <property type="entry name" value="P-loop_NTPase"/>
</dbReference>
<dbReference type="SUPFAM" id="SSF50331">
    <property type="entry name" value="MOP-like"/>
    <property type="match status" value="1"/>
</dbReference>
<dbReference type="PROSITE" id="PS50893">
    <property type="entry name" value="ABC_TRANSPORTER_2"/>
    <property type="match status" value="1"/>
</dbReference>
<evidence type="ECO:0000259" key="11">
    <source>
        <dbReference type="PROSITE" id="PS50893"/>
    </source>
</evidence>
<dbReference type="EC" id="7.3.2.6" evidence="8"/>
<evidence type="ECO:0000256" key="3">
    <source>
        <dbReference type="ARBA" id="ARBA00022505"/>
    </source>
</evidence>
<comment type="catalytic activity">
    <reaction evidence="10">
        <text>tungstate(in) + ATP + H2O = tungstate(out) + ADP + phosphate + H(+)</text>
        <dbReference type="Rhea" id="RHEA:35027"/>
        <dbReference type="ChEBI" id="CHEBI:15377"/>
        <dbReference type="ChEBI" id="CHEBI:15378"/>
        <dbReference type="ChEBI" id="CHEBI:30616"/>
        <dbReference type="ChEBI" id="CHEBI:43474"/>
        <dbReference type="ChEBI" id="CHEBI:46502"/>
        <dbReference type="ChEBI" id="CHEBI:456216"/>
        <dbReference type="EC" id="7.3.2.6"/>
    </reaction>
</comment>
<evidence type="ECO:0000256" key="5">
    <source>
        <dbReference type="ARBA" id="ARBA00022840"/>
    </source>
</evidence>
<keyword evidence="2" id="KW-0813">Transport</keyword>
<dbReference type="STRING" id="113653.GAH_00918"/>
<dbReference type="InterPro" id="IPR008995">
    <property type="entry name" value="Mo/tungstate-bd_C_term_dom"/>
</dbReference>
<dbReference type="GeneID" id="24803496"/>
<evidence type="ECO:0000256" key="1">
    <source>
        <dbReference type="ARBA" id="ARBA00004202"/>
    </source>
</evidence>
<evidence type="ECO:0000256" key="2">
    <source>
        <dbReference type="ARBA" id="ARBA00022448"/>
    </source>
</evidence>
<dbReference type="Gene3D" id="3.40.50.300">
    <property type="entry name" value="P-loop containing nucleotide triphosphate hydrolases"/>
    <property type="match status" value="1"/>
</dbReference>
<proteinExistence type="inferred from homology"/>
<keyword evidence="5" id="KW-0067">ATP-binding</keyword>
<evidence type="ECO:0000313" key="12">
    <source>
        <dbReference type="EMBL" id="AKG91754.1"/>
    </source>
</evidence>